<name>A0A3A6PFG5_9BACL</name>
<gene>
    <name evidence="3" type="ORF">D3P09_08990</name>
</gene>
<proteinExistence type="predicted"/>
<accession>A0A3A6PFG5</accession>
<dbReference type="SUPFAM" id="SSF53850">
    <property type="entry name" value="Periplasmic binding protein-like II"/>
    <property type="match status" value="1"/>
</dbReference>
<evidence type="ECO:0000256" key="1">
    <source>
        <dbReference type="SAM" id="MobiDB-lite"/>
    </source>
</evidence>
<dbReference type="Gene3D" id="3.40.190.10">
    <property type="entry name" value="Periplasmic binding protein-like II"/>
    <property type="match status" value="2"/>
</dbReference>
<evidence type="ECO:0000256" key="2">
    <source>
        <dbReference type="SAM" id="SignalP"/>
    </source>
</evidence>
<dbReference type="Proteomes" id="UP000267798">
    <property type="component" value="Unassembled WGS sequence"/>
</dbReference>
<dbReference type="Pfam" id="PF13416">
    <property type="entry name" value="SBP_bac_8"/>
    <property type="match status" value="1"/>
</dbReference>
<dbReference type="PANTHER" id="PTHR43649">
    <property type="entry name" value="ARABINOSE-BINDING PROTEIN-RELATED"/>
    <property type="match status" value="1"/>
</dbReference>
<dbReference type="OrthoDB" id="2498644at2"/>
<dbReference type="AlphaFoldDB" id="A0A3A6PFG5"/>
<comment type="caution">
    <text evidence="3">The sequence shown here is derived from an EMBL/GenBank/DDBJ whole genome shotgun (WGS) entry which is preliminary data.</text>
</comment>
<dbReference type="PROSITE" id="PS51257">
    <property type="entry name" value="PROKAR_LIPOPROTEIN"/>
    <property type="match status" value="1"/>
</dbReference>
<dbReference type="InterPro" id="IPR006059">
    <property type="entry name" value="SBP"/>
</dbReference>
<dbReference type="InterPro" id="IPR050490">
    <property type="entry name" value="Bact_solute-bd_prot1"/>
</dbReference>
<feature type="chain" id="PRO_5017311664" evidence="2">
    <location>
        <begin position="19"/>
        <end position="514"/>
    </location>
</feature>
<protein>
    <submittedName>
        <fullName evidence="3">Extracellular solute-binding protein</fullName>
    </submittedName>
</protein>
<reference evidence="3 4" key="1">
    <citation type="submission" date="2018-09" db="EMBL/GenBank/DDBJ databases">
        <title>Paenibacillus aracenensis nov. sp. isolated from a cave in southern Spain.</title>
        <authorList>
            <person name="Jurado V."/>
            <person name="Gutierrez-Patricio S."/>
            <person name="Gonzalez-Pimentel J.L."/>
            <person name="Miller A.Z."/>
            <person name="Laiz L."/>
            <person name="Saiz-Jimenez C."/>
        </authorList>
    </citation>
    <scope>NUCLEOTIDE SEQUENCE [LARGE SCALE GENOMIC DNA]</scope>
    <source>
        <strain evidence="3 4">JCM 19203</strain>
    </source>
</reference>
<keyword evidence="4" id="KW-1185">Reference proteome</keyword>
<dbReference type="PANTHER" id="PTHR43649:SF17">
    <property type="entry name" value="ABC TRANSPORTER SOLUTE BINDING PROTEIN-SUGAR TRANSPORT"/>
    <property type="match status" value="1"/>
</dbReference>
<dbReference type="RefSeq" id="WP_120109119.1">
    <property type="nucleotide sequence ID" value="NZ_QXQB01000002.1"/>
</dbReference>
<feature type="compositionally biased region" description="Polar residues" evidence="1">
    <location>
        <begin position="21"/>
        <end position="47"/>
    </location>
</feature>
<evidence type="ECO:0000313" key="4">
    <source>
        <dbReference type="Proteomes" id="UP000267798"/>
    </source>
</evidence>
<feature type="region of interest" description="Disordered" evidence="1">
    <location>
        <begin position="21"/>
        <end position="55"/>
    </location>
</feature>
<keyword evidence="2" id="KW-0732">Signal</keyword>
<feature type="signal peptide" evidence="2">
    <location>
        <begin position="1"/>
        <end position="18"/>
    </location>
</feature>
<organism evidence="3 4">
    <name type="scientific">Paenibacillus pinisoli</name>
    <dbReference type="NCBI Taxonomy" id="1276110"/>
    <lineage>
        <taxon>Bacteria</taxon>
        <taxon>Bacillati</taxon>
        <taxon>Bacillota</taxon>
        <taxon>Bacilli</taxon>
        <taxon>Bacillales</taxon>
        <taxon>Paenibacillaceae</taxon>
        <taxon>Paenibacillus</taxon>
    </lineage>
</organism>
<sequence>MKKTITLLMLIAVMIVSACSSSGDGGKNTNKETASPTSSGNATNAPESTEDVLSGTKPQLRQLQPFDRFDPNTYFTAGFLEEKTGYKTTYDMLPEELPNEKLNLLMSNREKYDIMRLTKEQFFTLAEAGALEPLNDLIDKYGSNLKAGIEDTTWSAATIDGKIYAIPQGGTGIYASSSLVIRKDWLEELQLQVPTNRDELYTVLKAIKDKKGVIPFTGTGQVSVIPEIASTFGIANTLTNNAWLEVDGGVIHQAEHPRMKEYLTFMNKLYKEGLLDSEWPINTSSVAIERFTSGQSAMMSLAWWSAPSVVNALKKNFPDADFVTLPFLKDEQGVSTIGVNTGITYFMAIPKWSVNKEHAMNYMNLKLEKDLFKEIVIGQEGVHHKFEDGKYFPILPAFDDLNNASYYLTGVDESVYASYWQARVRKDPILFNYFEELQQLAEGLFVIDRLSNAPPIASISEHSQKLTKFSNDTYLQFIAGTASLDTFDSYLAKWKADGGDAMNKDANAWFSTQK</sequence>
<dbReference type="EMBL" id="QXQB01000002">
    <property type="protein sequence ID" value="RJX39545.1"/>
    <property type="molecule type" value="Genomic_DNA"/>
</dbReference>
<evidence type="ECO:0000313" key="3">
    <source>
        <dbReference type="EMBL" id="RJX39545.1"/>
    </source>
</evidence>